<dbReference type="EMBL" id="VSRR010058014">
    <property type="protein sequence ID" value="MPC81783.1"/>
    <property type="molecule type" value="Genomic_DNA"/>
</dbReference>
<name>A0A5B7IHL6_PORTR</name>
<proteinExistence type="predicted"/>
<organism evidence="1 2">
    <name type="scientific">Portunus trituberculatus</name>
    <name type="common">Swimming crab</name>
    <name type="synonym">Neptunus trituberculatus</name>
    <dbReference type="NCBI Taxonomy" id="210409"/>
    <lineage>
        <taxon>Eukaryota</taxon>
        <taxon>Metazoa</taxon>
        <taxon>Ecdysozoa</taxon>
        <taxon>Arthropoda</taxon>
        <taxon>Crustacea</taxon>
        <taxon>Multicrustacea</taxon>
        <taxon>Malacostraca</taxon>
        <taxon>Eumalacostraca</taxon>
        <taxon>Eucarida</taxon>
        <taxon>Decapoda</taxon>
        <taxon>Pleocyemata</taxon>
        <taxon>Brachyura</taxon>
        <taxon>Eubrachyura</taxon>
        <taxon>Portunoidea</taxon>
        <taxon>Portunidae</taxon>
        <taxon>Portuninae</taxon>
        <taxon>Portunus</taxon>
    </lineage>
</organism>
<dbReference type="AlphaFoldDB" id="A0A5B7IHL6"/>
<evidence type="ECO:0000313" key="2">
    <source>
        <dbReference type="Proteomes" id="UP000324222"/>
    </source>
</evidence>
<dbReference type="Proteomes" id="UP000324222">
    <property type="component" value="Unassembled WGS sequence"/>
</dbReference>
<keyword evidence="2" id="KW-1185">Reference proteome</keyword>
<protein>
    <submittedName>
        <fullName evidence="1">Uncharacterized protein</fullName>
    </submittedName>
</protein>
<comment type="caution">
    <text evidence="1">The sequence shown here is derived from an EMBL/GenBank/DDBJ whole genome shotgun (WGS) entry which is preliminary data.</text>
</comment>
<gene>
    <name evidence="1" type="ORF">E2C01_076417</name>
</gene>
<accession>A0A5B7IHL6</accession>
<sequence>MLPLTNTSCSKFTLLRLDLFARKMSPAKLNSLFTAAELGRGVVPLEEVQPGIPVAGGEAWLNPRNIQGG</sequence>
<evidence type="ECO:0000313" key="1">
    <source>
        <dbReference type="EMBL" id="MPC81783.1"/>
    </source>
</evidence>
<reference evidence="1 2" key="1">
    <citation type="submission" date="2019-05" db="EMBL/GenBank/DDBJ databases">
        <title>Another draft genome of Portunus trituberculatus and its Hox gene families provides insights of decapod evolution.</title>
        <authorList>
            <person name="Jeong J.-H."/>
            <person name="Song I."/>
            <person name="Kim S."/>
            <person name="Choi T."/>
            <person name="Kim D."/>
            <person name="Ryu S."/>
            <person name="Kim W."/>
        </authorList>
    </citation>
    <scope>NUCLEOTIDE SEQUENCE [LARGE SCALE GENOMIC DNA]</scope>
    <source>
        <tissue evidence="1">Muscle</tissue>
    </source>
</reference>